<feature type="transmembrane region" description="Helical" evidence="1">
    <location>
        <begin position="64"/>
        <end position="85"/>
    </location>
</feature>
<dbReference type="AlphaFoldDB" id="A0A0D9XGE4"/>
<feature type="transmembrane region" description="Helical" evidence="1">
    <location>
        <begin position="191"/>
        <end position="214"/>
    </location>
</feature>
<reference evidence="3" key="2">
    <citation type="submission" date="2013-12" db="EMBL/GenBank/DDBJ databases">
        <authorList>
            <person name="Yu Y."/>
            <person name="Lee S."/>
            <person name="de Baynast K."/>
            <person name="Wissotski M."/>
            <person name="Liu L."/>
            <person name="Talag J."/>
            <person name="Goicoechea J."/>
            <person name="Angelova A."/>
            <person name="Jetty R."/>
            <person name="Kudrna D."/>
            <person name="Golser W."/>
            <person name="Rivera L."/>
            <person name="Zhang J."/>
            <person name="Wing R."/>
        </authorList>
    </citation>
    <scope>NUCLEOTIDE SEQUENCE</scope>
</reference>
<organism evidence="2 3">
    <name type="scientific">Leersia perrieri</name>
    <dbReference type="NCBI Taxonomy" id="77586"/>
    <lineage>
        <taxon>Eukaryota</taxon>
        <taxon>Viridiplantae</taxon>
        <taxon>Streptophyta</taxon>
        <taxon>Embryophyta</taxon>
        <taxon>Tracheophyta</taxon>
        <taxon>Spermatophyta</taxon>
        <taxon>Magnoliopsida</taxon>
        <taxon>Liliopsida</taxon>
        <taxon>Poales</taxon>
        <taxon>Poaceae</taxon>
        <taxon>BOP clade</taxon>
        <taxon>Oryzoideae</taxon>
        <taxon>Oryzeae</taxon>
        <taxon>Oryzinae</taxon>
        <taxon>Leersia</taxon>
    </lineage>
</organism>
<reference evidence="2" key="3">
    <citation type="submission" date="2015-04" db="UniProtKB">
        <authorList>
            <consortium name="EnsemblPlants"/>
        </authorList>
    </citation>
    <scope>IDENTIFICATION</scope>
</reference>
<evidence type="ECO:0000313" key="3">
    <source>
        <dbReference type="Proteomes" id="UP000032180"/>
    </source>
</evidence>
<reference evidence="2 3" key="1">
    <citation type="submission" date="2012-08" db="EMBL/GenBank/DDBJ databases">
        <title>Oryza genome evolution.</title>
        <authorList>
            <person name="Wing R.A."/>
        </authorList>
    </citation>
    <scope>NUCLEOTIDE SEQUENCE</scope>
</reference>
<proteinExistence type="predicted"/>
<dbReference type="EnsemblPlants" id="LPERR09G14570.1">
    <property type="protein sequence ID" value="LPERR09G14570.1"/>
    <property type="gene ID" value="LPERR09G14570"/>
</dbReference>
<evidence type="ECO:0000256" key="1">
    <source>
        <dbReference type="SAM" id="Phobius"/>
    </source>
</evidence>
<keyword evidence="1" id="KW-0472">Membrane</keyword>
<evidence type="ECO:0000313" key="2">
    <source>
        <dbReference type="EnsemblPlants" id="LPERR09G14570.1"/>
    </source>
</evidence>
<protein>
    <submittedName>
        <fullName evidence="2">Uncharacterized protein</fullName>
    </submittedName>
</protein>
<accession>A0A0D9XGE4</accession>
<dbReference type="HOGENOM" id="CLU_1153157_0_0_1"/>
<keyword evidence="3" id="KW-1185">Reference proteome</keyword>
<keyword evidence="1" id="KW-1133">Transmembrane helix</keyword>
<feature type="transmembrane region" description="Helical" evidence="1">
    <location>
        <begin position="161"/>
        <end position="185"/>
    </location>
</feature>
<dbReference type="Proteomes" id="UP000032180">
    <property type="component" value="Chromosome 9"/>
</dbReference>
<sequence length="241" mass="25603">MNNSNGGDGEVDDEIESAFAAGELPPTWRPRLMASGLSSSDVSVIAAAIAKTHPILRATSSMEAVAFNALGVLGGAFSCLVAVAVRDTKGLVMVQISSSMDDGDDEEIEAAFVAGAMPPEWQPRLMASGLKENDVKLIAAAIAQTHTATASQRRRLNWSRALGFLAGLFIVFVTLTRGGGVFFLGEIEANGRLIVALFVGGLIGVVMVPIMVMVDECEHRRAVTIRRNVRIVLKHFLLSPV</sequence>
<dbReference type="Gramene" id="LPERR09G14570.1">
    <property type="protein sequence ID" value="LPERR09G14570.1"/>
    <property type="gene ID" value="LPERR09G14570"/>
</dbReference>
<name>A0A0D9XGE4_9ORYZ</name>
<keyword evidence="1" id="KW-0812">Transmembrane</keyword>